<accession>A0A1H6SDQ2</accession>
<evidence type="ECO:0000313" key="1">
    <source>
        <dbReference type="EMBL" id="SEI62877.1"/>
    </source>
</evidence>
<dbReference type="STRING" id="402734.SAMN05660918_1205"/>
<evidence type="ECO:0000313" key="2">
    <source>
        <dbReference type="Proteomes" id="UP000199702"/>
    </source>
</evidence>
<protein>
    <submittedName>
        <fullName evidence="1">Uncharacterized protein</fullName>
    </submittedName>
</protein>
<name>A0A1H6SDQ2_9FLAO</name>
<gene>
    <name evidence="1" type="ORF">SAMN05660918_1205</name>
</gene>
<proteinExistence type="predicted"/>
<sequence length="76" mass="9181">MKQETECENCNEEIIITENNLFFSEESKEENIYCPECDNKVITLKTDGWYFVRTKSEYKKDIEIEQSKQRFFNVIP</sequence>
<dbReference type="EMBL" id="FNYA01000002">
    <property type="protein sequence ID" value="SEI62877.1"/>
    <property type="molecule type" value="Genomic_DNA"/>
</dbReference>
<dbReference type="RefSeq" id="WP_091309669.1">
    <property type="nucleotide sequence ID" value="NZ_CBCSJU010000002.1"/>
</dbReference>
<dbReference type="AlphaFoldDB" id="A0A1H6SDQ2"/>
<dbReference type="Proteomes" id="UP000199702">
    <property type="component" value="Unassembled WGS sequence"/>
</dbReference>
<dbReference type="OrthoDB" id="1448942at2"/>
<keyword evidence="2" id="KW-1185">Reference proteome</keyword>
<organism evidence="1 2">
    <name type="scientific">Flavobacterium terrigena</name>
    <dbReference type="NCBI Taxonomy" id="402734"/>
    <lineage>
        <taxon>Bacteria</taxon>
        <taxon>Pseudomonadati</taxon>
        <taxon>Bacteroidota</taxon>
        <taxon>Flavobacteriia</taxon>
        <taxon>Flavobacteriales</taxon>
        <taxon>Flavobacteriaceae</taxon>
        <taxon>Flavobacterium</taxon>
    </lineage>
</organism>
<reference evidence="2" key="1">
    <citation type="submission" date="2016-10" db="EMBL/GenBank/DDBJ databases">
        <authorList>
            <person name="Varghese N."/>
            <person name="Submissions S."/>
        </authorList>
    </citation>
    <scope>NUCLEOTIDE SEQUENCE [LARGE SCALE GENOMIC DNA]</scope>
    <source>
        <strain evidence="2">DSM 17934</strain>
    </source>
</reference>